<comment type="caution">
    <text evidence="1">The sequence shown here is derived from an EMBL/GenBank/DDBJ whole genome shotgun (WGS) entry which is preliminary data.</text>
</comment>
<organism evidence="1 2">
    <name type="scientific">Rheinheimera aquimaris</name>
    <dbReference type="NCBI Taxonomy" id="412437"/>
    <lineage>
        <taxon>Bacteria</taxon>
        <taxon>Pseudomonadati</taxon>
        <taxon>Pseudomonadota</taxon>
        <taxon>Gammaproteobacteria</taxon>
        <taxon>Chromatiales</taxon>
        <taxon>Chromatiaceae</taxon>
        <taxon>Rheinheimera</taxon>
    </lineage>
</organism>
<dbReference type="Proteomes" id="UP001501169">
    <property type="component" value="Unassembled WGS sequence"/>
</dbReference>
<accession>A0ABP3NUC4</accession>
<proteinExistence type="predicted"/>
<sequence length="95" mass="10484">MFREISTIALIVSVTACSSVTIHPQASSKLAKEPTYIDSKPFYLWGIVGEHHVDVNTICNGAEPKQMQSQQTFTDGLLGLVTLGIYYPHTAKVWC</sequence>
<dbReference type="EMBL" id="BAAAEO010000003">
    <property type="protein sequence ID" value="GAA0553897.1"/>
    <property type="molecule type" value="Genomic_DNA"/>
</dbReference>
<reference evidence="2" key="1">
    <citation type="journal article" date="2019" name="Int. J. Syst. Evol. Microbiol.">
        <title>The Global Catalogue of Microorganisms (GCM) 10K type strain sequencing project: providing services to taxonomists for standard genome sequencing and annotation.</title>
        <authorList>
            <consortium name="The Broad Institute Genomics Platform"/>
            <consortium name="The Broad Institute Genome Sequencing Center for Infectious Disease"/>
            <person name="Wu L."/>
            <person name="Ma J."/>
        </authorList>
    </citation>
    <scope>NUCLEOTIDE SEQUENCE [LARGE SCALE GENOMIC DNA]</scope>
    <source>
        <strain evidence="2">JCM 14331</strain>
    </source>
</reference>
<keyword evidence="2" id="KW-1185">Reference proteome</keyword>
<dbReference type="Pfam" id="PF06291">
    <property type="entry name" value="Lambda_Bor"/>
    <property type="match status" value="1"/>
</dbReference>
<dbReference type="PROSITE" id="PS51257">
    <property type="entry name" value="PROKAR_LIPOPROTEIN"/>
    <property type="match status" value="1"/>
</dbReference>
<protein>
    <recommendedName>
        <fullName evidence="3">Bor family protein</fullName>
    </recommendedName>
</protein>
<name>A0ABP3NUC4_9GAMM</name>
<evidence type="ECO:0008006" key="3">
    <source>
        <dbReference type="Google" id="ProtNLM"/>
    </source>
</evidence>
<gene>
    <name evidence="1" type="ORF">GCM10009098_22100</name>
</gene>
<evidence type="ECO:0000313" key="2">
    <source>
        <dbReference type="Proteomes" id="UP001501169"/>
    </source>
</evidence>
<evidence type="ECO:0000313" key="1">
    <source>
        <dbReference type="EMBL" id="GAA0553897.1"/>
    </source>
</evidence>
<dbReference type="RefSeq" id="WP_134056340.1">
    <property type="nucleotide sequence ID" value="NZ_BAAAEO010000003.1"/>
</dbReference>
<dbReference type="InterPro" id="IPR010438">
    <property type="entry name" value="Lambda_Bor"/>
</dbReference>